<dbReference type="InterPro" id="IPR032599">
    <property type="entry name" value="YcdB/YcdC_rep_domain"/>
</dbReference>
<feature type="chain" id="PRO_5045487294" evidence="1">
    <location>
        <begin position="23"/>
        <end position="744"/>
    </location>
</feature>
<sequence>MKNLRTLGILTLSTGLSFGALAPAVAAATPANEQNEMVQIRTASVESVVTKSELIKKFKELFPNKFDFLNDGDFHMGSGHHFPDDDTIRYDLSFHKEINGKRVYGGIGFVGEELEIENFYYQPANSIDALFPAKVTKGEAEEAALAFLKKIPGASEYQLDTTHDYNLGNQPLTEPIRYSFSFVRTENQVPIPDQHIQVNVLGNGEIADFYRTSVNTESHTFDDITKVISENEILTKVKENLAIDLQYRIDFDYQTGDRTVQLVYQPTNDFLGVHALSGEWQTVNGFSPDLPEEQEIEFITAEPIQPKQTDFSLEKAKAFAQKLLSIDSDKVKLSIESIEERENHIGQEVIAIQYMYYYGNSGHGTELELDKQTGEIIQYTDIKSDVLREMGDNKENNQPISSEEALNLAVEYLKEFSPSHLHNYAKPTGEAHFESDRGVYHFAFPRVVDGILVSGDNISVGVSADGSLLGLNVNYQDVENWPTSEEVISEEEAKAEFLEQLSLDLQYVKEGYAEDDDHYQLAYTPLFNENQFSFIDANTGEWNSLTEEESERQVITHPWAEDELNYLVNARILDVEDVNTFDANEKITKGDALAVIMKSLTHFYEGGYYPGQENMSQSFDNIDPEHPLYQIVERAVSLNILDTESANLDLDAHLTREELAVWYIRALGLEQAAKQGSIYQLDFADANDVQKEYIGHVALANSLELLTANRNQFNPNQEVTYAHLAVSVVRLAHEAYKRNPEMYY</sequence>
<dbReference type="RefSeq" id="WP_301139435.1">
    <property type="nucleotide sequence ID" value="NZ_JAUHTQ010000016.1"/>
</dbReference>
<dbReference type="Pfam" id="PF16244">
    <property type="entry name" value="DUF4901"/>
    <property type="match status" value="1"/>
</dbReference>
<dbReference type="PROSITE" id="PS51272">
    <property type="entry name" value="SLH"/>
    <property type="match status" value="1"/>
</dbReference>
<dbReference type="EMBL" id="JAUHTQ010000016">
    <property type="protein sequence ID" value="MDN4495118.1"/>
    <property type="molecule type" value="Genomic_DNA"/>
</dbReference>
<name>A0ABT8GUM4_9BACL</name>
<evidence type="ECO:0000259" key="2">
    <source>
        <dbReference type="PROSITE" id="PS51272"/>
    </source>
</evidence>
<gene>
    <name evidence="3" type="ORF">QYB95_16310</name>
</gene>
<dbReference type="InterPro" id="IPR001119">
    <property type="entry name" value="SLH_dom"/>
</dbReference>
<reference evidence="3" key="1">
    <citation type="submission" date="2023-07" db="EMBL/GenBank/DDBJ databases">
        <title>Ureibacillus sp. isolated from freshwater well.</title>
        <authorList>
            <person name="Kirdat K."/>
            <person name="Bhatt A."/>
            <person name="Teware R."/>
            <person name="Bhavsar Y."/>
            <person name="Yadav A."/>
        </authorList>
    </citation>
    <scope>NUCLEOTIDE SEQUENCE</scope>
    <source>
        <strain evidence="3">BA0131</strain>
    </source>
</reference>
<keyword evidence="1" id="KW-0732">Signal</keyword>
<evidence type="ECO:0000256" key="1">
    <source>
        <dbReference type="SAM" id="SignalP"/>
    </source>
</evidence>
<feature type="domain" description="SLH" evidence="2">
    <location>
        <begin position="615"/>
        <end position="677"/>
    </location>
</feature>
<protein>
    <submittedName>
        <fullName evidence="3">PepSY domain-containing protein</fullName>
    </submittedName>
</protein>
<dbReference type="Proteomes" id="UP001172743">
    <property type="component" value="Unassembled WGS sequence"/>
</dbReference>
<organism evidence="3 4">
    <name type="scientific">Ureibacillus aquaedulcis</name>
    <dbReference type="NCBI Taxonomy" id="3058421"/>
    <lineage>
        <taxon>Bacteria</taxon>
        <taxon>Bacillati</taxon>
        <taxon>Bacillota</taxon>
        <taxon>Bacilli</taxon>
        <taxon>Bacillales</taxon>
        <taxon>Caryophanaceae</taxon>
        <taxon>Ureibacillus</taxon>
    </lineage>
</organism>
<keyword evidence="4" id="KW-1185">Reference proteome</keyword>
<comment type="caution">
    <text evidence="3">The sequence shown here is derived from an EMBL/GenBank/DDBJ whole genome shotgun (WGS) entry which is preliminary data.</text>
</comment>
<accession>A0ABT8GUM4</accession>
<evidence type="ECO:0000313" key="3">
    <source>
        <dbReference type="EMBL" id="MDN4495118.1"/>
    </source>
</evidence>
<feature type="signal peptide" evidence="1">
    <location>
        <begin position="1"/>
        <end position="22"/>
    </location>
</feature>
<proteinExistence type="predicted"/>
<dbReference type="Pfam" id="PF00395">
    <property type="entry name" value="SLH"/>
    <property type="match status" value="1"/>
</dbReference>
<evidence type="ECO:0000313" key="4">
    <source>
        <dbReference type="Proteomes" id="UP001172743"/>
    </source>
</evidence>